<dbReference type="EMBL" id="QMFY01000002">
    <property type="protein sequence ID" value="RAW02078.1"/>
    <property type="molecule type" value="Genomic_DNA"/>
</dbReference>
<feature type="signal peptide" evidence="10">
    <location>
        <begin position="1"/>
        <end position="26"/>
    </location>
</feature>
<evidence type="ECO:0000256" key="8">
    <source>
        <dbReference type="PROSITE-ProRule" id="PRU01360"/>
    </source>
</evidence>
<evidence type="ECO:0000256" key="2">
    <source>
        <dbReference type="ARBA" id="ARBA00022448"/>
    </source>
</evidence>
<keyword evidence="10" id="KW-0732">Signal</keyword>
<dbReference type="Proteomes" id="UP000251889">
    <property type="component" value="Unassembled WGS sequence"/>
</dbReference>
<comment type="caution">
    <text evidence="13">The sequence shown here is derived from an EMBL/GenBank/DDBJ whole genome shotgun (WGS) entry which is preliminary data.</text>
</comment>
<evidence type="ECO:0000256" key="5">
    <source>
        <dbReference type="ARBA" id="ARBA00023077"/>
    </source>
</evidence>
<gene>
    <name evidence="13" type="ORF">DQQ10_05875</name>
</gene>
<evidence type="ECO:0000259" key="12">
    <source>
        <dbReference type="Pfam" id="PF07715"/>
    </source>
</evidence>
<evidence type="ECO:0000256" key="6">
    <source>
        <dbReference type="ARBA" id="ARBA00023136"/>
    </source>
</evidence>
<dbReference type="SUPFAM" id="SSF49464">
    <property type="entry name" value="Carboxypeptidase regulatory domain-like"/>
    <property type="match status" value="1"/>
</dbReference>
<dbReference type="Gene3D" id="2.170.130.10">
    <property type="entry name" value="TonB-dependent receptor, plug domain"/>
    <property type="match status" value="1"/>
</dbReference>
<dbReference type="Pfam" id="PF00593">
    <property type="entry name" value="TonB_dep_Rec_b-barrel"/>
    <property type="match status" value="1"/>
</dbReference>
<dbReference type="OrthoDB" id="9758472at2"/>
<dbReference type="InterPro" id="IPR036942">
    <property type="entry name" value="Beta-barrel_TonB_sf"/>
</dbReference>
<sequence length="760" mass="83317">MNPFPSRRALLASCVFVCLSVVYTFAQTGSVSGVIKDANGEALSGISVVLLGTSHGTATDANGAYSISNIPAGAYTLKSTAVGFQSQTQRVTVPDGGDVSVNIGLSTESTELSEVTITSTGIKDEIKDIPGTVNIIDATQIRESGAQSVGQIITRIPGVNYLDEDGRGLKPNIGLRGLDPLRNRNLLVLVDGKFPIGMTLYGDPAAYYMVPLQQVERIEVIKGASPVLYGGYSVGGVVNMISKRGSREPQTTVDLSYGSWRGATAQVTTGADNGKFNYFLSGLRRQGDGYRDRADYEVNDYTIRLGGKLDETTELSLYLNLFSEDSQTPGGLTQAQYDQNPKQSQHTSDEFFAQRFSTALSFKKTIGQYQTISTSLYGNYFQRDWWISYATPKANGFLRDIHALGNVTDYNLTRPIAGHNNSLIAGVRIHTDRLDDINVAGADKEARTGPTTGNKINTSFIHEFYLYDEFDIIPSLTFAPGVRYTSVKYKRDDLMYKAPNSAIFEGRQDEITSDAFVYSAGLIYKIKDHSRVYTTFSRGFQPPALNSALAPGTVDAGVDLQPETSKNLEVGIRTNPVQWLQFNISAYGMVFDNKVIAESGVNKNAGSSLHRGIEAELELGSWKGISLFANITKQRATFTSGENDGNILPNAPTDLAAAGIRYKLLFNEDKLVFNLSYNYVGKQYSDAANTEVASEDGKLGPVPSYNVTNFTINYNRKHWGVYFNVNNVFDEKYFTLRWATWNGIIPSPDRNFLAGVNFKF</sequence>
<dbReference type="SUPFAM" id="SSF56935">
    <property type="entry name" value="Porins"/>
    <property type="match status" value="1"/>
</dbReference>
<dbReference type="Pfam" id="PF13715">
    <property type="entry name" value="CarbopepD_reg_2"/>
    <property type="match status" value="1"/>
</dbReference>
<keyword evidence="5 9" id="KW-0798">TonB box</keyword>
<dbReference type="Pfam" id="PF07715">
    <property type="entry name" value="Plug"/>
    <property type="match status" value="1"/>
</dbReference>
<keyword evidence="14" id="KW-1185">Reference proteome</keyword>
<evidence type="ECO:0000256" key="9">
    <source>
        <dbReference type="RuleBase" id="RU003357"/>
    </source>
</evidence>
<dbReference type="GO" id="GO:0033214">
    <property type="term" value="P:siderophore-iron import into cell"/>
    <property type="evidence" value="ECO:0007669"/>
    <property type="project" value="TreeGrafter"/>
</dbReference>
<dbReference type="AlphaFoldDB" id="A0A364Y506"/>
<keyword evidence="6 8" id="KW-0472">Membrane</keyword>
<keyword evidence="13" id="KW-0675">Receptor</keyword>
<feature type="chain" id="PRO_5017041845" evidence="10">
    <location>
        <begin position="27"/>
        <end position="760"/>
    </location>
</feature>
<protein>
    <submittedName>
        <fullName evidence="13">TonB-dependent receptor</fullName>
    </submittedName>
</protein>
<keyword evidence="2 8" id="KW-0813">Transport</keyword>
<dbReference type="PROSITE" id="PS52016">
    <property type="entry name" value="TONB_DEPENDENT_REC_3"/>
    <property type="match status" value="1"/>
</dbReference>
<evidence type="ECO:0000256" key="10">
    <source>
        <dbReference type="SAM" id="SignalP"/>
    </source>
</evidence>
<feature type="domain" description="TonB-dependent receptor plug" evidence="12">
    <location>
        <begin position="126"/>
        <end position="237"/>
    </location>
</feature>
<dbReference type="PANTHER" id="PTHR30442:SF0">
    <property type="entry name" value="FE(3+) DICITRATE TRANSPORT PROTEIN FECA"/>
    <property type="match status" value="1"/>
</dbReference>
<dbReference type="CDD" id="cd01347">
    <property type="entry name" value="ligand_gated_channel"/>
    <property type="match status" value="1"/>
</dbReference>
<dbReference type="Gene3D" id="2.60.40.1120">
    <property type="entry name" value="Carboxypeptidase-like, regulatory domain"/>
    <property type="match status" value="1"/>
</dbReference>
<dbReference type="InterPro" id="IPR039426">
    <property type="entry name" value="TonB-dep_rcpt-like"/>
</dbReference>
<comment type="subcellular location">
    <subcellularLocation>
        <location evidence="1 8">Cell outer membrane</location>
        <topology evidence="1 8">Multi-pass membrane protein</topology>
    </subcellularLocation>
</comment>
<evidence type="ECO:0000259" key="11">
    <source>
        <dbReference type="Pfam" id="PF00593"/>
    </source>
</evidence>
<dbReference type="InterPro" id="IPR008969">
    <property type="entry name" value="CarboxyPept-like_regulatory"/>
</dbReference>
<keyword evidence="3 8" id="KW-1134">Transmembrane beta strand</keyword>
<accession>A0A364Y506</accession>
<dbReference type="PANTHER" id="PTHR30442">
    <property type="entry name" value="IRON III DICITRATE TRANSPORT PROTEIN FECA"/>
    <property type="match status" value="1"/>
</dbReference>
<name>A0A364Y506_9BACT</name>
<dbReference type="InterPro" id="IPR012910">
    <property type="entry name" value="Plug_dom"/>
</dbReference>
<evidence type="ECO:0000256" key="4">
    <source>
        <dbReference type="ARBA" id="ARBA00022692"/>
    </source>
</evidence>
<keyword evidence="4 8" id="KW-0812">Transmembrane</keyword>
<proteinExistence type="inferred from homology"/>
<organism evidence="13 14">
    <name type="scientific">Pseudochryseolinea flava</name>
    <dbReference type="NCBI Taxonomy" id="2059302"/>
    <lineage>
        <taxon>Bacteria</taxon>
        <taxon>Pseudomonadati</taxon>
        <taxon>Bacteroidota</taxon>
        <taxon>Cytophagia</taxon>
        <taxon>Cytophagales</taxon>
        <taxon>Fulvivirgaceae</taxon>
        <taxon>Pseudochryseolinea</taxon>
    </lineage>
</organism>
<evidence type="ECO:0000256" key="1">
    <source>
        <dbReference type="ARBA" id="ARBA00004571"/>
    </source>
</evidence>
<dbReference type="RefSeq" id="WP_112745901.1">
    <property type="nucleotide sequence ID" value="NZ_QMFY01000002.1"/>
</dbReference>
<reference evidence="13 14" key="1">
    <citation type="submission" date="2018-06" db="EMBL/GenBank/DDBJ databases">
        <title>Chryseolinea flavus sp. nov., a member of the phylum Bacteroidetes isolated from soil.</title>
        <authorList>
            <person name="Li Y."/>
            <person name="Wang J."/>
        </authorList>
    </citation>
    <scope>NUCLEOTIDE SEQUENCE [LARGE SCALE GENOMIC DNA]</scope>
    <source>
        <strain evidence="13 14">SDU1-6</strain>
    </source>
</reference>
<dbReference type="InterPro" id="IPR000531">
    <property type="entry name" value="Beta-barrel_TonB"/>
</dbReference>
<dbReference type="Gene3D" id="2.40.170.20">
    <property type="entry name" value="TonB-dependent receptor, beta-barrel domain"/>
    <property type="match status" value="1"/>
</dbReference>
<dbReference type="InterPro" id="IPR037066">
    <property type="entry name" value="Plug_dom_sf"/>
</dbReference>
<evidence type="ECO:0000256" key="7">
    <source>
        <dbReference type="ARBA" id="ARBA00023237"/>
    </source>
</evidence>
<comment type="similarity">
    <text evidence="8 9">Belongs to the TonB-dependent receptor family.</text>
</comment>
<evidence type="ECO:0000256" key="3">
    <source>
        <dbReference type="ARBA" id="ARBA00022452"/>
    </source>
</evidence>
<keyword evidence="7 8" id="KW-0998">Cell outer membrane</keyword>
<evidence type="ECO:0000313" key="13">
    <source>
        <dbReference type="EMBL" id="RAW02078.1"/>
    </source>
</evidence>
<dbReference type="GO" id="GO:0009279">
    <property type="term" value="C:cell outer membrane"/>
    <property type="evidence" value="ECO:0007669"/>
    <property type="project" value="UniProtKB-SubCell"/>
</dbReference>
<evidence type="ECO:0000313" key="14">
    <source>
        <dbReference type="Proteomes" id="UP000251889"/>
    </source>
</evidence>
<feature type="domain" description="TonB-dependent receptor-like beta-barrel" evidence="11">
    <location>
        <begin position="257"/>
        <end position="728"/>
    </location>
</feature>